<feature type="signal peptide" evidence="1">
    <location>
        <begin position="1"/>
        <end position="16"/>
    </location>
</feature>
<gene>
    <name evidence="2" type="ORF">T440DRAFT_471498</name>
</gene>
<evidence type="ECO:0000256" key="1">
    <source>
        <dbReference type="SAM" id="SignalP"/>
    </source>
</evidence>
<accession>A0A6A7AX98</accession>
<keyword evidence="1" id="KW-0732">Signal</keyword>
<evidence type="ECO:0000313" key="3">
    <source>
        <dbReference type="Proteomes" id="UP000799423"/>
    </source>
</evidence>
<sequence>MRSSVIIASLIALAAALPAIVPVEETSLAVRTESLDASAALEPRQAFINFDRNFDWPETNIINGGRDAQFQATNKGDGNYKFQFWNTANKLDLNYRVSYGGKTLATAVLSPGQTATTDNVPKTGETFNVFIKQN</sequence>
<proteinExistence type="predicted"/>
<reference evidence="2" key="1">
    <citation type="submission" date="2020-01" db="EMBL/GenBank/DDBJ databases">
        <authorList>
            <consortium name="DOE Joint Genome Institute"/>
            <person name="Haridas S."/>
            <person name="Albert R."/>
            <person name="Binder M."/>
            <person name="Bloem J."/>
            <person name="Labutti K."/>
            <person name="Salamov A."/>
            <person name="Andreopoulos B."/>
            <person name="Baker S.E."/>
            <person name="Barry K."/>
            <person name="Bills G."/>
            <person name="Bluhm B.H."/>
            <person name="Cannon C."/>
            <person name="Castanera R."/>
            <person name="Culley D.E."/>
            <person name="Daum C."/>
            <person name="Ezra D."/>
            <person name="Gonzalez J.B."/>
            <person name="Henrissat B."/>
            <person name="Kuo A."/>
            <person name="Liang C."/>
            <person name="Lipzen A."/>
            <person name="Lutzoni F."/>
            <person name="Magnuson J."/>
            <person name="Mondo S."/>
            <person name="Nolan M."/>
            <person name="Ohm R."/>
            <person name="Pangilinan J."/>
            <person name="Park H.-J."/>
            <person name="Ramirez L."/>
            <person name="Alfaro M."/>
            <person name="Sun H."/>
            <person name="Tritt A."/>
            <person name="Yoshinaga Y."/>
            <person name="Zwiers L.-H."/>
            <person name="Turgeon B.G."/>
            <person name="Goodwin S.B."/>
            <person name="Spatafora J.W."/>
            <person name="Crous P.W."/>
            <person name="Grigoriev I.V."/>
        </authorList>
    </citation>
    <scope>NUCLEOTIDE SEQUENCE</scope>
    <source>
        <strain evidence="2">IPT5</strain>
    </source>
</reference>
<dbReference type="Proteomes" id="UP000799423">
    <property type="component" value="Unassembled WGS sequence"/>
</dbReference>
<organism evidence="2 3">
    <name type="scientific">Plenodomus tracheiphilus IPT5</name>
    <dbReference type="NCBI Taxonomy" id="1408161"/>
    <lineage>
        <taxon>Eukaryota</taxon>
        <taxon>Fungi</taxon>
        <taxon>Dikarya</taxon>
        <taxon>Ascomycota</taxon>
        <taxon>Pezizomycotina</taxon>
        <taxon>Dothideomycetes</taxon>
        <taxon>Pleosporomycetidae</taxon>
        <taxon>Pleosporales</taxon>
        <taxon>Pleosporineae</taxon>
        <taxon>Leptosphaeriaceae</taxon>
        <taxon>Plenodomus</taxon>
    </lineage>
</organism>
<keyword evidence="3" id="KW-1185">Reference proteome</keyword>
<dbReference type="AlphaFoldDB" id="A0A6A7AX98"/>
<name>A0A6A7AX98_9PLEO</name>
<dbReference type="OrthoDB" id="4847730at2759"/>
<evidence type="ECO:0000313" key="2">
    <source>
        <dbReference type="EMBL" id="KAF2846795.1"/>
    </source>
</evidence>
<feature type="chain" id="PRO_5025395548" evidence="1">
    <location>
        <begin position="17"/>
        <end position="134"/>
    </location>
</feature>
<dbReference type="EMBL" id="MU006331">
    <property type="protein sequence ID" value="KAF2846795.1"/>
    <property type="molecule type" value="Genomic_DNA"/>
</dbReference>
<protein>
    <submittedName>
        <fullName evidence="2">Uncharacterized protein</fullName>
    </submittedName>
</protein>